<sequence length="257" mass="29048">MASVRTDSGFFVIFCLLSTLSTADLSGSFEMEMYTIPKILATCGQNLTLECDIAAEKDIEIKTFFWMEKQEICFYETENQTGPDFECRGLSYTKNSERYYNYSLTIFNVQPKHKGTYHCKLRSKQGVLNGKTIVRVQKCVGNTSTDVTPTEGSCSFKDVFPEPVVFWNQGLENLTHLAETKVMQSAEGLFSVVSKIELKKDPSNPDHYNCSLWMPLENDKNETQVQFVRAMSFSDAHKLCGHLCGVMLPLLSLVFLA</sequence>
<dbReference type="InterPro" id="IPR036179">
    <property type="entry name" value="Ig-like_dom_sf"/>
</dbReference>
<accession>A0AAV2KJ23</accession>
<dbReference type="PANTHER" id="PTHR24100">
    <property type="entry name" value="BUTYROPHILIN"/>
    <property type="match status" value="1"/>
</dbReference>
<dbReference type="PROSITE" id="PS50835">
    <property type="entry name" value="IG_LIKE"/>
    <property type="match status" value="1"/>
</dbReference>
<dbReference type="Proteomes" id="UP001497482">
    <property type="component" value="Chromosome 18"/>
</dbReference>
<name>A0AAV2KJ23_KNICA</name>
<evidence type="ECO:0000313" key="6">
    <source>
        <dbReference type="EMBL" id="CAL1588955.1"/>
    </source>
</evidence>
<keyword evidence="4" id="KW-0732">Signal</keyword>
<dbReference type="GO" id="GO:0009897">
    <property type="term" value="C:external side of plasma membrane"/>
    <property type="evidence" value="ECO:0007669"/>
    <property type="project" value="TreeGrafter"/>
</dbReference>
<dbReference type="InterPro" id="IPR013783">
    <property type="entry name" value="Ig-like_fold"/>
</dbReference>
<dbReference type="InterPro" id="IPR050504">
    <property type="entry name" value="IgSF_BTN/MOG"/>
</dbReference>
<dbReference type="GO" id="GO:0005102">
    <property type="term" value="F:signaling receptor binding"/>
    <property type="evidence" value="ECO:0007669"/>
    <property type="project" value="TreeGrafter"/>
</dbReference>
<gene>
    <name evidence="6" type="ORF">KC01_LOCUS18656</name>
</gene>
<dbReference type="GO" id="GO:0050852">
    <property type="term" value="P:T cell receptor signaling pathway"/>
    <property type="evidence" value="ECO:0007669"/>
    <property type="project" value="TreeGrafter"/>
</dbReference>
<dbReference type="SMART" id="SM00409">
    <property type="entry name" value="IG"/>
    <property type="match status" value="1"/>
</dbReference>
<proteinExistence type="predicted"/>
<keyword evidence="3" id="KW-0393">Immunoglobulin domain</keyword>
<evidence type="ECO:0000256" key="4">
    <source>
        <dbReference type="SAM" id="SignalP"/>
    </source>
</evidence>
<dbReference type="InterPro" id="IPR003599">
    <property type="entry name" value="Ig_sub"/>
</dbReference>
<evidence type="ECO:0000256" key="2">
    <source>
        <dbReference type="ARBA" id="ARBA00023136"/>
    </source>
</evidence>
<dbReference type="EMBL" id="OZ035840">
    <property type="protein sequence ID" value="CAL1588955.1"/>
    <property type="molecule type" value="Genomic_DNA"/>
</dbReference>
<comment type="subcellular location">
    <subcellularLocation>
        <location evidence="1">Membrane</location>
    </subcellularLocation>
</comment>
<evidence type="ECO:0000256" key="1">
    <source>
        <dbReference type="ARBA" id="ARBA00004370"/>
    </source>
</evidence>
<evidence type="ECO:0000256" key="3">
    <source>
        <dbReference type="ARBA" id="ARBA00023319"/>
    </source>
</evidence>
<dbReference type="SUPFAM" id="SSF48726">
    <property type="entry name" value="Immunoglobulin"/>
    <property type="match status" value="1"/>
</dbReference>
<dbReference type="Gene3D" id="2.60.40.10">
    <property type="entry name" value="Immunoglobulins"/>
    <property type="match status" value="2"/>
</dbReference>
<dbReference type="GO" id="GO:0001817">
    <property type="term" value="P:regulation of cytokine production"/>
    <property type="evidence" value="ECO:0007669"/>
    <property type="project" value="TreeGrafter"/>
</dbReference>
<dbReference type="InterPro" id="IPR007110">
    <property type="entry name" value="Ig-like_dom"/>
</dbReference>
<keyword evidence="2" id="KW-0472">Membrane</keyword>
<keyword evidence="7" id="KW-1185">Reference proteome</keyword>
<dbReference type="Pfam" id="PF07686">
    <property type="entry name" value="V-set"/>
    <property type="match status" value="1"/>
</dbReference>
<dbReference type="AlphaFoldDB" id="A0AAV2KJ23"/>
<organism evidence="6 7">
    <name type="scientific">Knipowitschia caucasica</name>
    <name type="common">Caucasian dwarf goby</name>
    <name type="synonym">Pomatoschistus caucasicus</name>
    <dbReference type="NCBI Taxonomy" id="637954"/>
    <lineage>
        <taxon>Eukaryota</taxon>
        <taxon>Metazoa</taxon>
        <taxon>Chordata</taxon>
        <taxon>Craniata</taxon>
        <taxon>Vertebrata</taxon>
        <taxon>Euteleostomi</taxon>
        <taxon>Actinopterygii</taxon>
        <taxon>Neopterygii</taxon>
        <taxon>Teleostei</taxon>
        <taxon>Neoteleostei</taxon>
        <taxon>Acanthomorphata</taxon>
        <taxon>Gobiaria</taxon>
        <taxon>Gobiiformes</taxon>
        <taxon>Gobioidei</taxon>
        <taxon>Gobiidae</taxon>
        <taxon>Gobiinae</taxon>
        <taxon>Knipowitschia</taxon>
    </lineage>
</organism>
<feature type="signal peptide" evidence="4">
    <location>
        <begin position="1"/>
        <end position="23"/>
    </location>
</feature>
<protein>
    <recommendedName>
        <fullName evidence="5">Ig-like domain-containing protein</fullName>
    </recommendedName>
</protein>
<dbReference type="InterPro" id="IPR013106">
    <property type="entry name" value="Ig_V-set"/>
</dbReference>
<feature type="domain" description="Ig-like" evidence="5">
    <location>
        <begin position="44"/>
        <end position="129"/>
    </location>
</feature>
<evidence type="ECO:0000259" key="5">
    <source>
        <dbReference type="PROSITE" id="PS50835"/>
    </source>
</evidence>
<reference evidence="6 7" key="1">
    <citation type="submission" date="2024-04" db="EMBL/GenBank/DDBJ databases">
        <authorList>
            <person name="Waldvogel A.-M."/>
            <person name="Schoenle A."/>
        </authorList>
    </citation>
    <scope>NUCLEOTIDE SEQUENCE [LARGE SCALE GENOMIC DNA]</scope>
</reference>
<feature type="chain" id="PRO_5043516999" description="Ig-like domain-containing protein" evidence="4">
    <location>
        <begin position="24"/>
        <end position="257"/>
    </location>
</feature>
<evidence type="ECO:0000313" key="7">
    <source>
        <dbReference type="Proteomes" id="UP001497482"/>
    </source>
</evidence>